<dbReference type="InterPro" id="IPR013103">
    <property type="entry name" value="RVT_2"/>
</dbReference>
<dbReference type="InterPro" id="IPR046796">
    <property type="entry name" value="Transposase_32_dom"/>
</dbReference>
<comment type="caution">
    <text evidence="9">The sequence shown here is derived from an EMBL/GenBank/DDBJ whole genome shotgun (WGS) entry which is preliminary data.</text>
</comment>
<dbReference type="Pfam" id="PF20167">
    <property type="entry name" value="Transposase_32"/>
    <property type="match status" value="1"/>
</dbReference>
<evidence type="ECO:0000256" key="2">
    <source>
        <dbReference type="ARBA" id="ARBA00022723"/>
    </source>
</evidence>
<feature type="region of interest" description="Disordered" evidence="6">
    <location>
        <begin position="1745"/>
        <end position="1814"/>
    </location>
</feature>
<keyword evidence="4" id="KW-0862">Zinc</keyword>
<evidence type="ECO:0000256" key="6">
    <source>
        <dbReference type="SAM" id="MobiDB-lite"/>
    </source>
</evidence>
<dbReference type="PANTHER" id="PTHR42648:SF21">
    <property type="entry name" value="CYSTEINE-RICH RLK (RECEPTOR-LIKE PROTEIN KINASE) 8"/>
    <property type="match status" value="1"/>
</dbReference>
<dbReference type="GO" id="GO:0003676">
    <property type="term" value="F:nucleic acid binding"/>
    <property type="evidence" value="ECO:0007669"/>
    <property type="project" value="InterPro"/>
</dbReference>
<feature type="domain" description="Integrase catalytic" evidence="8">
    <location>
        <begin position="783"/>
        <end position="955"/>
    </location>
</feature>
<dbReference type="PANTHER" id="PTHR42648">
    <property type="entry name" value="TRANSPOSASE, PUTATIVE-RELATED"/>
    <property type="match status" value="1"/>
</dbReference>
<dbReference type="PROSITE" id="PS50994">
    <property type="entry name" value="INTEGRASE"/>
    <property type="match status" value="1"/>
</dbReference>
<dbReference type="GO" id="GO:0015074">
    <property type="term" value="P:DNA integration"/>
    <property type="evidence" value="ECO:0007669"/>
    <property type="project" value="InterPro"/>
</dbReference>
<evidence type="ECO:0000313" key="10">
    <source>
        <dbReference type="Proteomes" id="UP000694240"/>
    </source>
</evidence>
<dbReference type="Pfam" id="PF22936">
    <property type="entry name" value="Pol_BBD"/>
    <property type="match status" value="1"/>
</dbReference>
<feature type="compositionally biased region" description="Basic and acidic residues" evidence="6">
    <location>
        <begin position="1755"/>
        <end position="1765"/>
    </location>
</feature>
<keyword evidence="3" id="KW-0378">Hydrolase</keyword>
<evidence type="ECO:0000259" key="8">
    <source>
        <dbReference type="PROSITE" id="PS50994"/>
    </source>
</evidence>
<feature type="compositionally biased region" description="Basic and acidic residues" evidence="6">
    <location>
        <begin position="266"/>
        <end position="277"/>
    </location>
</feature>
<protein>
    <submittedName>
        <fullName evidence="9">Zinc finger CCHC-type</fullName>
    </submittedName>
</protein>
<evidence type="ECO:0000256" key="1">
    <source>
        <dbReference type="ARBA" id="ARBA00022670"/>
    </source>
</evidence>
<dbReference type="InterPro" id="IPR039537">
    <property type="entry name" value="Retrotran_Ty1/copia-like"/>
</dbReference>
<keyword evidence="10" id="KW-1185">Reference proteome</keyword>
<keyword evidence="5" id="KW-0175">Coiled coil</keyword>
<proteinExistence type="predicted"/>
<name>A0A8T2B188_9BRAS</name>
<dbReference type="Pfam" id="PF07727">
    <property type="entry name" value="RVT_2"/>
    <property type="match status" value="1"/>
</dbReference>
<dbReference type="GO" id="GO:0008270">
    <property type="term" value="F:zinc ion binding"/>
    <property type="evidence" value="ECO:0007669"/>
    <property type="project" value="UniProtKB-KW"/>
</dbReference>
<keyword evidence="2" id="KW-0479">Metal-binding</keyword>
<evidence type="ECO:0000256" key="4">
    <source>
        <dbReference type="PROSITE-ProRule" id="PRU00047"/>
    </source>
</evidence>
<dbReference type="Proteomes" id="UP000694240">
    <property type="component" value="Chromosome 8"/>
</dbReference>
<keyword evidence="1" id="KW-0645">Protease</keyword>
<feature type="region of interest" description="Disordered" evidence="6">
    <location>
        <begin position="253"/>
        <end position="277"/>
    </location>
</feature>
<evidence type="ECO:0000256" key="5">
    <source>
        <dbReference type="SAM" id="Coils"/>
    </source>
</evidence>
<dbReference type="EMBL" id="JAEFBK010000008">
    <property type="protein sequence ID" value="KAG7579105.1"/>
    <property type="molecule type" value="Genomic_DNA"/>
</dbReference>
<feature type="compositionally biased region" description="Acidic residues" evidence="6">
    <location>
        <begin position="1672"/>
        <end position="1691"/>
    </location>
</feature>
<dbReference type="GO" id="GO:0006508">
    <property type="term" value="P:proteolysis"/>
    <property type="evidence" value="ECO:0007669"/>
    <property type="project" value="UniProtKB-KW"/>
</dbReference>
<dbReference type="Pfam" id="PF14223">
    <property type="entry name" value="Retrotran_gag_2"/>
    <property type="match status" value="1"/>
</dbReference>
<organism evidence="9 10">
    <name type="scientific">Arabidopsis thaliana x Arabidopsis arenosa</name>
    <dbReference type="NCBI Taxonomy" id="1240361"/>
    <lineage>
        <taxon>Eukaryota</taxon>
        <taxon>Viridiplantae</taxon>
        <taxon>Streptophyta</taxon>
        <taxon>Embryophyta</taxon>
        <taxon>Tracheophyta</taxon>
        <taxon>Spermatophyta</taxon>
        <taxon>Magnoliopsida</taxon>
        <taxon>eudicotyledons</taxon>
        <taxon>Gunneridae</taxon>
        <taxon>Pentapetalae</taxon>
        <taxon>rosids</taxon>
        <taxon>malvids</taxon>
        <taxon>Brassicales</taxon>
        <taxon>Brassicaceae</taxon>
        <taxon>Camelineae</taxon>
        <taxon>Arabidopsis</taxon>
    </lineage>
</organism>
<dbReference type="InterPro" id="IPR057670">
    <property type="entry name" value="SH3_retrovirus"/>
</dbReference>
<feature type="compositionally biased region" description="Low complexity" evidence="6">
    <location>
        <begin position="254"/>
        <end position="265"/>
    </location>
</feature>
<feature type="compositionally biased region" description="Polar residues" evidence="6">
    <location>
        <begin position="2068"/>
        <end position="2079"/>
    </location>
</feature>
<dbReference type="Pfam" id="PF00665">
    <property type="entry name" value="rve"/>
    <property type="match status" value="1"/>
</dbReference>
<dbReference type="SMART" id="SM00343">
    <property type="entry name" value="ZnF_C2HC"/>
    <property type="match status" value="3"/>
</dbReference>
<dbReference type="GO" id="GO:0008233">
    <property type="term" value="F:peptidase activity"/>
    <property type="evidence" value="ECO:0007669"/>
    <property type="project" value="UniProtKB-KW"/>
</dbReference>
<dbReference type="Pfam" id="PF13976">
    <property type="entry name" value="gag_pre-integrs"/>
    <property type="match status" value="1"/>
</dbReference>
<dbReference type="CDD" id="cd09272">
    <property type="entry name" value="RNase_HI_RT_Ty1"/>
    <property type="match status" value="1"/>
</dbReference>
<dbReference type="InterPro" id="IPR001584">
    <property type="entry name" value="Integrase_cat-core"/>
</dbReference>
<feature type="region of interest" description="Disordered" evidence="6">
    <location>
        <begin position="1648"/>
        <end position="1715"/>
    </location>
</feature>
<evidence type="ECO:0000313" key="9">
    <source>
        <dbReference type="EMBL" id="KAG7579105.1"/>
    </source>
</evidence>
<reference evidence="9 10" key="1">
    <citation type="submission" date="2020-12" db="EMBL/GenBank/DDBJ databases">
        <title>Concerted genomic and epigenomic changes stabilize Arabidopsis allopolyploids.</title>
        <authorList>
            <person name="Chen Z."/>
        </authorList>
    </citation>
    <scope>NUCLEOTIDE SEQUENCE [LARGE SCALE GENOMIC DNA]</scope>
    <source>
        <strain evidence="9">Allo738</strain>
        <tissue evidence="9">Leaf</tissue>
    </source>
</reference>
<dbReference type="PROSITE" id="PS50158">
    <property type="entry name" value="ZF_CCHC"/>
    <property type="match status" value="1"/>
</dbReference>
<feature type="domain" description="CCHC-type" evidence="7">
    <location>
        <begin position="527"/>
        <end position="540"/>
    </location>
</feature>
<feature type="region of interest" description="Disordered" evidence="6">
    <location>
        <begin position="2060"/>
        <end position="2079"/>
    </location>
</feature>
<feature type="compositionally biased region" description="Basic and acidic residues" evidence="6">
    <location>
        <begin position="1648"/>
        <end position="1671"/>
    </location>
</feature>
<dbReference type="InterPro" id="IPR054722">
    <property type="entry name" value="PolX-like_BBD"/>
</dbReference>
<evidence type="ECO:0000256" key="3">
    <source>
        <dbReference type="ARBA" id="ARBA00022801"/>
    </source>
</evidence>
<dbReference type="Pfam" id="PF25597">
    <property type="entry name" value="SH3_retrovirus"/>
    <property type="match status" value="1"/>
</dbReference>
<feature type="coiled-coil region" evidence="5">
    <location>
        <begin position="377"/>
        <end position="456"/>
    </location>
</feature>
<keyword evidence="4" id="KW-0863">Zinc-finger</keyword>
<evidence type="ECO:0000259" key="7">
    <source>
        <dbReference type="PROSITE" id="PS50158"/>
    </source>
</evidence>
<sequence length="2098" mass="238828">MESYQELVKNSKVVLDDGNYGFWKSRIKSVIRGIDVLAWKAVLEKWEEPQIKNEDGSFTAKPESDWTEDEKKKSKFNARALTAIHCSVGRKQFDLIQGCETAKETWDILQIHYEGTAKVQTSRKDMLASRFENLKMEENESISDFSSKLSSLAQEASTLGKKYKDKKLVKKFLRCLPSKFLAYKTALTVSNNTDTLSFAEVVGMLQAHELELGGTKKPKGLALTSCENKSQSEEEDPLSLLVRRFDRVLRRAEQGQGQKKFGSFKKNSDDTKPSKKADMQCHECKGYGHFIRECPTVKKRETKCTVCKGMGHAQDDCISSQKEKSMVGIKEESEEDSEEEEILNYVALIGITEFVEGEEETDSESDEEQQVDFVESYKEVRETLIKLGKENQELLKEKTRLESLVELLQNQLEDEKKISTESLSLMKEKLNLVSKVDNLERELVAERKISAGLQTELDQQHRKIHMFAGTKQLDQILSYGRTEKSNRGLGYTGNGGSFSDKIKFVSGGITNYSQEESRRIKSKSIGCYFCGRNGHIKVHCYKYWEKIQKLKNQRKFYWNGHRRQIWVNKLDLYPTHMKSTSASTSGNRAGLGFRCNMALVTEECESKVPWYFDSGCSRHMTGTKGYLQDIKKIKGGKVTFGDGGHGDIQGKGKTSNEELPQLMNVYLVKGLKANLISVSQLCDEGLEVTFTRVDCKAFNETGDIVLGGKRTGNNCYMWENNTNNCFTAKDDLNLWHQRLGHMNTRNLATLVNKEIIRGVPKLKEEDRMVCGPCNQGKQVKVQHKKVPDIQTKAVLDLVHMDLMGPMPVESIAGKKYVFVLVDDFSRYTWVRFIREKSDTVDSFRIWALQLINEKGGIKRIRSDHGGEFQNDSMKDFCDSHGIAHQFSAPRTPQQNGVVERKNKTLQEMARAILHGNKVPQKFWAEAINTSCYIINRVYVRRDSMKTPYELWKGKSPNLSYFHVFGCRCYILNDKDYLGKFDSKSDEGLFLGYSETSTAFRVYNKRTCAIMESVNVVFDDHYVPVASEEDEESDTEPVILESKEAPEKSGIEQEDVQKEAQEIQVHKNHSPSDIIGDLQDKMKTRGIKLDFKKMTSNFAEWESLHFQCFVSSVEPKNHVEALEDSSWIIAMEEELEQFERNEVWELVRRPADINVIGTKWIFKNKSDENGVVVRNKARLVAQGYNQIEGVDFEETFAPVARLESIRLFLGMACVLNFTVHQMDVKSAFLNGILQEEVYVEQPKGFEDMMKPEYVFKLKKALYGLKQAPRAWYERLTNFLIEKGYNRGSVDKTLFILEENKEIMMVQIYVDDIIFGSTSKKLVDQFVENMTKEFEMSLVGELKYFLGLQITQSDEGIYISQSTYAKKILKKFQMDKCKEAKTPMSTSLKLTSDVDGEDVDVKTYRGMIGSLLYLTASRPDLCLSVGVCARYQAKPKKSHLEAVKRILKYVKGTVNLGIWYTRNSNQNLVGYCDADYAGSVNDRKSTSGGCFYLGNNLISWLSKKQNSVSISTAESEYIAMGSCCTQLLWMKQMLADYRIDTGVLQVYCDNQSAIDISKNPVQHSRTKHIDVRHHFIRELVEEKKVQIDHVGTEIQGPIGGRRTTAEVRLDGIAANPQLIDEPIEESSRTIVASLSLVPYVDKDDSFAPAIEEHKSSESEEIRKPEGESRKSDGETEVPSEQFEEDKLNEEDVPTETVPRNDESTEAGPTEGIKNLGNQIEEAIDDRNVGVTEERVGDEPIHVSDVEIEPTEMTVEEQFQKNQKEKEARKKRVFKQLGLAPPTKKQKKGEPSSKKSKSIKASGSGKSPSKKSFRSKLFSSPQAKARYDLFKSRNLIEERLIDLETEDSWGYLVLIKNARLESTVTNLGSYVREVVSEFYANLPCEKSEENAEKVSVFVRGHDYEFSPKKINKFLGFKDLTKEELKADSDADSVGKEQLADLLSEDEKTGWDDLVFKNFSPRIGALLRITAQNWIPSSNPDYVSVERAQLIYKIFHGIRFDVGKMIFNQVMSLVQNKDERWLVFPRIIYGMLISQKEVTIYSGEKFATPKFYKKDVRTGQAYTERMKGKAKASTQPNTSGTAPQNVSNLLLSLIQSIKDMLL</sequence>
<accession>A0A8T2B188</accession>
<gene>
    <name evidence="9" type="ORF">ISN45_Aa03g032710</name>
</gene>
<dbReference type="InterPro" id="IPR025724">
    <property type="entry name" value="GAG-pre-integrase_dom"/>
</dbReference>
<dbReference type="InterPro" id="IPR001878">
    <property type="entry name" value="Znf_CCHC"/>
</dbReference>